<dbReference type="InterPro" id="IPR001544">
    <property type="entry name" value="Aminotrans_IV"/>
</dbReference>
<protein>
    <submittedName>
        <fullName evidence="2">Branched-chain amino acid aminotransferase/4-amino-4-deoxychorismate lyase</fullName>
    </submittedName>
</protein>
<sequence length="262" mass="28448">MLMNMATLNGRSVDPDALLALALTNFGHFTSMRVDDQHVRGLSLHLERLVRDCKTVLGADLDPDRVRNYVRETVSDRAGSFVARVTIFDPTVEMGRPDKATTPSVLVTVRPTGDLPMPPLRVKSAPYERDLAEVKHLGLFGALHTRRAALLDGYDDALFVGPDGHVSEGVTWNVGFIGENGIVWPQADVLPGVTLALLQQTGQHHTTPLTLTQAKGMQAAFATNTSIGVRAISTIDDAPMATEHPLLTQLRDAYLAIPGERL</sequence>
<keyword evidence="2" id="KW-0808">Transferase</keyword>
<dbReference type="RefSeq" id="WP_279628558.1">
    <property type="nucleotide sequence ID" value="NZ_FNTD01000003.1"/>
</dbReference>
<evidence type="ECO:0000313" key="2">
    <source>
        <dbReference type="EMBL" id="SEB31575.1"/>
    </source>
</evidence>
<dbReference type="NCBIfam" id="NF006734">
    <property type="entry name" value="PRK09266.1"/>
    <property type="match status" value="1"/>
</dbReference>
<dbReference type="GO" id="GO:0016829">
    <property type="term" value="F:lyase activity"/>
    <property type="evidence" value="ECO:0007669"/>
    <property type="project" value="UniProtKB-KW"/>
</dbReference>
<dbReference type="InterPro" id="IPR050571">
    <property type="entry name" value="Class-IV_PLP-Dep_Aminotrnsfr"/>
</dbReference>
<dbReference type="Gene3D" id="3.30.470.10">
    <property type="match status" value="1"/>
</dbReference>
<reference evidence="2 3" key="1">
    <citation type="submission" date="2016-10" db="EMBL/GenBank/DDBJ databases">
        <authorList>
            <person name="de Groot N.N."/>
        </authorList>
    </citation>
    <scope>NUCLEOTIDE SEQUENCE [LARGE SCALE GENOMIC DNA]</scope>
    <source>
        <strain evidence="2 3">DSM 40306</strain>
    </source>
</reference>
<comment type="similarity">
    <text evidence="1">Belongs to the class-IV pyridoxal-phosphate-dependent aminotransferase family.</text>
</comment>
<dbReference type="Pfam" id="PF01063">
    <property type="entry name" value="Aminotran_4"/>
    <property type="match status" value="1"/>
</dbReference>
<proteinExistence type="inferred from homology"/>
<gene>
    <name evidence="2" type="ORF">SAMN04490357_0178</name>
</gene>
<name>A0A1H4ICE8_9ACTN</name>
<dbReference type="PANTHER" id="PTHR42743">
    <property type="entry name" value="AMINO-ACID AMINOTRANSFERASE"/>
    <property type="match status" value="1"/>
</dbReference>
<accession>A0A1H4ICE8</accession>
<evidence type="ECO:0000313" key="3">
    <source>
        <dbReference type="Proteomes" id="UP000182375"/>
    </source>
</evidence>
<organism evidence="2 3">
    <name type="scientific">Streptomyces misionensis</name>
    <dbReference type="NCBI Taxonomy" id="67331"/>
    <lineage>
        <taxon>Bacteria</taxon>
        <taxon>Bacillati</taxon>
        <taxon>Actinomycetota</taxon>
        <taxon>Actinomycetes</taxon>
        <taxon>Kitasatosporales</taxon>
        <taxon>Streptomycetaceae</taxon>
        <taxon>Streptomyces</taxon>
    </lineage>
</organism>
<dbReference type="STRING" id="67331.SAMN04490357_0178"/>
<dbReference type="InterPro" id="IPR036038">
    <property type="entry name" value="Aminotransferase-like"/>
</dbReference>
<keyword evidence="2" id="KW-0456">Lyase</keyword>
<keyword evidence="2" id="KW-0032">Aminotransferase</keyword>
<dbReference type="GO" id="GO:0046394">
    <property type="term" value="P:carboxylic acid biosynthetic process"/>
    <property type="evidence" value="ECO:0007669"/>
    <property type="project" value="UniProtKB-ARBA"/>
</dbReference>
<dbReference type="GO" id="GO:0008483">
    <property type="term" value="F:transaminase activity"/>
    <property type="evidence" value="ECO:0007669"/>
    <property type="project" value="UniProtKB-KW"/>
</dbReference>
<dbReference type="GeneID" id="95509490"/>
<dbReference type="PANTHER" id="PTHR42743:SF13">
    <property type="entry name" value="P-LOOP CONTAINING NUCLEOSIDE TRIPHOSPHATE HYDROLASE PROTEIN"/>
    <property type="match status" value="1"/>
</dbReference>
<dbReference type="EMBL" id="FNTD01000003">
    <property type="protein sequence ID" value="SEB31575.1"/>
    <property type="molecule type" value="Genomic_DNA"/>
</dbReference>
<evidence type="ECO:0000256" key="1">
    <source>
        <dbReference type="ARBA" id="ARBA00009320"/>
    </source>
</evidence>
<dbReference type="SUPFAM" id="SSF56752">
    <property type="entry name" value="D-aminoacid aminotransferase-like PLP-dependent enzymes"/>
    <property type="match status" value="1"/>
</dbReference>
<dbReference type="InterPro" id="IPR043131">
    <property type="entry name" value="BCAT-like_N"/>
</dbReference>
<dbReference type="Proteomes" id="UP000182375">
    <property type="component" value="Unassembled WGS sequence"/>
</dbReference>
<dbReference type="InterPro" id="IPR043132">
    <property type="entry name" value="BCAT-like_C"/>
</dbReference>
<dbReference type="AlphaFoldDB" id="A0A1H4ICE8"/>
<dbReference type="Gene3D" id="3.20.10.10">
    <property type="entry name" value="D-amino Acid Aminotransferase, subunit A, domain 2"/>
    <property type="match status" value="1"/>
</dbReference>